<dbReference type="AlphaFoldDB" id="A0A427AD84"/>
<feature type="region of interest" description="Disordered" evidence="1">
    <location>
        <begin position="1"/>
        <end position="126"/>
    </location>
</feature>
<evidence type="ECO:0000313" key="2">
    <source>
        <dbReference type="EMBL" id="RRT74184.1"/>
    </source>
</evidence>
<comment type="caution">
    <text evidence="2">The sequence shown here is derived from an EMBL/GenBank/DDBJ whole genome shotgun (WGS) entry which is preliminary data.</text>
</comment>
<feature type="compositionally biased region" description="Polar residues" evidence="1">
    <location>
        <begin position="15"/>
        <end position="24"/>
    </location>
</feature>
<protein>
    <submittedName>
        <fullName evidence="2">Uncharacterized protein</fullName>
    </submittedName>
</protein>
<gene>
    <name evidence="2" type="ORF">B296_00027862</name>
</gene>
<organism evidence="2 3">
    <name type="scientific">Ensete ventricosum</name>
    <name type="common">Abyssinian banana</name>
    <name type="synonym">Musa ensete</name>
    <dbReference type="NCBI Taxonomy" id="4639"/>
    <lineage>
        <taxon>Eukaryota</taxon>
        <taxon>Viridiplantae</taxon>
        <taxon>Streptophyta</taxon>
        <taxon>Embryophyta</taxon>
        <taxon>Tracheophyta</taxon>
        <taxon>Spermatophyta</taxon>
        <taxon>Magnoliopsida</taxon>
        <taxon>Liliopsida</taxon>
        <taxon>Zingiberales</taxon>
        <taxon>Musaceae</taxon>
        <taxon>Ensete</taxon>
    </lineage>
</organism>
<proteinExistence type="predicted"/>
<evidence type="ECO:0000313" key="3">
    <source>
        <dbReference type="Proteomes" id="UP000287651"/>
    </source>
</evidence>
<sequence length="188" mass="19717">MESAVATAGAIYRRSPSSDNNWARSTDGRGCIRGDTAGPCGRVQIRTSPRHADPCEARAPGRQLSPSTSTPRHVAPGGGQRSPPGGGITPAPPSPVSTRHDVGRAPRRDQLIRRKTSPVPCPDRRGLPISASELDVPIGRMALHWSPQALTTVVTEEPLSSVLEVRLTSRSGCLLLAAGGWGGVDPSK</sequence>
<feature type="compositionally biased region" description="Gly residues" evidence="1">
    <location>
        <begin position="76"/>
        <end position="88"/>
    </location>
</feature>
<accession>A0A427AD84</accession>
<feature type="compositionally biased region" description="Basic and acidic residues" evidence="1">
    <location>
        <begin position="98"/>
        <end position="112"/>
    </location>
</feature>
<reference evidence="2 3" key="1">
    <citation type="journal article" date="2014" name="Agronomy (Basel)">
        <title>A Draft Genome Sequence for Ensete ventricosum, the Drought-Tolerant Tree Against Hunger.</title>
        <authorList>
            <person name="Harrison J."/>
            <person name="Moore K.A."/>
            <person name="Paszkiewicz K."/>
            <person name="Jones T."/>
            <person name="Grant M."/>
            <person name="Ambacheew D."/>
            <person name="Muzemil S."/>
            <person name="Studholme D.J."/>
        </authorList>
    </citation>
    <scope>NUCLEOTIDE SEQUENCE [LARGE SCALE GENOMIC DNA]</scope>
</reference>
<dbReference type="EMBL" id="AMZH03002855">
    <property type="protein sequence ID" value="RRT74184.1"/>
    <property type="molecule type" value="Genomic_DNA"/>
</dbReference>
<evidence type="ECO:0000256" key="1">
    <source>
        <dbReference type="SAM" id="MobiDB-lite"/>
    </source>
</evidence>
<name>A0A427AD84_ENSVE</name>
<dbReference type="Proteomes" id="UP000287651">
    <property type="component" value="Unassembled WGS sequence"/>
</dbReference>